<protein>
    <submittedName>
        <fullName evidence="2">Uncharacterized protein</fullName>
    </submittedName>
</protein>
<evidence type="ECO:0000313" key="3">
    <source>
        <dbReference type="Proteomes" id="UP000253744"/>
    </source>
</evidence>
<sequence length="89" mass="10089">MSHDSFEARALQLAYEMTTHNSYEGKVGQGHHEARAHDVRRLFNILCGRDADEQGKKSGQKVREKDAEKRRKKFAELPPVPDAEALGRS</sequence>
<proteinExistence type="predicted"/>
<dbReference type="KEGG" id="dwu:DVJ83_08825"/>
<feature type="region of interest" description="Disordered" evidence="1">
    <location>
        <begin position="49"/>
        <end position="89"/>
    </location>
</feature>
<feature type="compositionally biased region" description="Basic and acidic residues" evidence="1">
    <location>
        <begin position="49"/>
        <end position="69"/>
    </location>
</feature>
<gene>
    <name evidence="2" type="ORF">DVJ83_08825</name>
</gene>
<evidence type="ECO:0000256" key="1">
    <source>
        <dbReference type="SAM" id="MobiDB-lite"/>
    </source>
</evidence>
<dbReference type="RefSeq" id="WP_114672092.1">
    <property type="nucleotide sequence ID" value="NZ_CP031158.1"/>
</dbReference>
<dbReference type="AlphaFoldDB" id="A0A345IHR4"/>
<organism evidence="2 3">
    <name type="scientific">Deinococcus wulumuqiensis</name>
    <dbReference type="NCBI Taxonomy" id="980427"/>
    <lineage>
        <taxon>Bacteria</taxon>
        <taxon>Thermotogati</taxon>
        <taxon>Deinococcota</taxon>
        <taxon>Deinococci</taxon>
        <taxon>Deinococcales</taxon>
        <taxon>Deinococcaceae</taxon>
        <taxon>Deinococcus</taxon>
    </lineage>
</organism>
<evidence type="ECO:0000313" key="2">
    <source>
        <dbReference type="EMBL" id="AXG99236.1"/>
    </source>
</evidence>
<reference evidence="2 3" key="1">
    <citation type="submission" date="2018-07" db="EMBL/GenBank/DDBJ databases">
        <title>Complete Genome and Methylome Analysis of Deinococcus wulumuqiensis NEB 479.</title>
        <authorList>
            <person name="Fomenkov A."/>
            <person name="Luyten Y."/>
            <person name="Vincze T."/>
            <person name="Anton B.P."/>
            <person name="Clark T."/>
            <person name="Roberts R.J."/>
            <person name="Morgan R.D."/>
        </authorList>
    </citation>
    <scope>NUCLEOTIDE SEQUENCE [LARGE SCALE GENOMIC DNA]</scope>
    <source>
        <strain evidence="2 3">NEB 479</strain>
    </source>
</reference>
<accession>A0A345IHR4</accession>
<name>A0A345IHR4_9DEIO</name>
<dbReference type="Proteomes" id="UP000253744">
    <property type="component" value="Chromosome"/>
</dbReference>
<dbReference type="EMBL" id="CP031158">
    <property type="protein sequence ID" value="AXG99236.1"/>
    <property type="molecule type" value="Genomic_DNA"/>
</dbReference>
<dbReference type="STRING" id="1288484.GCA_000348665_02288"/>